<evidence type="ECO:0000256" key="8">
    <source>
        <dbReference type="SAM" id="MobiDB-lite"/>
    </source>
</evidence>
<protein>
    <recommendedName>
        <fullName evidence="4">polynucleotide adenylyltransferase</fullName>
        <ecNumber evidence="4">2.7.7.19</ecNumber>
    </recommendedName>
</protein>
<dbReference type="GO" id="GO:0031123">
    <property type="term" value="P:RNA 3'-end processing"/>
    <property type="evidence" value="ECO:0007669"/>
    <property type="project" value="TreeGrafter"/>
</dbReference>
<sequence length="1016" mass="110974">MQGKSNNVVQQTIAGQRPSFRHSPQSMSLPSTPNHHARHMTNGVSRSPSPPTMLDSPRSAASEPVTSPYPKNSAAGCLFETLLVDAKRRMPYSLGIDKLKPEKPLLEKMPPDQEQALTRDIEAEFERLKPSAASEDRRRKFLDKLSRILNEEWPGHDTKVHAFGSTENHLCMNDSDVDVCITTKCKAIESTCKLAAALEKRGMERIVCVPGAKVPIVKIWDPEYQVACDMNVNSTLALDNTRMIKTYVEIDERVRPLALVIKHWTKQRVLNNAAIGGTLSSYTWICMILNFLQTREPPVLPSLHMLPHKKKPPNAGVDISFADDIETLRGWGRDNKETLGELLFAFFKKYGHDLDYEKNVISVRAGNLLSKEEKGWQFLQNNRLCVEEPFNTGRNLGNTADDCSMRGIHLEFRRAHKILAEKGHLAECCEQYEFPPEEHHPAPPPPAPSRPVTLSRSNSNHGRNRNGYPPGSQRGGRSYHFNNRNGQNRRGSSGAAFNQNMMQPQYPEMFGYIPTTTRDQLAMIQAQIQAHAHAQAQLIHAAQIQAQMQQSQHQNGPSSAPSNHTGGSTPSHEAVNPFLAWPYIAHLYGLNPFYPNFGVNQTPNSDASSVPISPPRTPAAMVDGFVSRGNDANRLGLGRGGRRNGTYTNGSRSQSQPPPLYPVNGYSRSMPMAGVASSEDEDFGDHSSNGNPPETPPEEEPDEYVGYYTIGGSLQPDLAVVDPNTGDEEETFVQQKDFVDRQKRYSQERLPPPSLGGPTPIPASSQPVMSGGPYSTSNSSEAMFPFEHGVDGISDLKANVTAKLLEVHNNAQASPQHKSVGFPGSPAALSTSEGSISEAGETESVDSLGMSPNLRHRVAAPWNSTLKGRLSQEDLPLTALSPVPEAPTPSPTSTRNASAPKPAMEKEKPVTNGAIKKKASNLKEDPVPPTPAPSSQRNGSGRPKSNGRSKANGTKPAPAKKKDGAEDNKETSNTTTVPSTGTTTKTSQWRTKPKKKRSTQSAPATAVVKDSERKGG</sequence>
<dbReference type="InParanoid" id="A0A5J5FAL6"/>
<feature type="compositionally biased region" description="Polar residues" evidence="8">
    <location>
        <begin position="763"/>
        <end position="780"/>
    </location>
</feature>
<dbReference type="GO" id="GO:0010605">
    <property type="term" value="P:negative regulation of macromolecule metabolic process"/>
    <property type="evidence" value="ECO:0007669"/>
    <property type="project" value="UniProtKB-ARBA"/>
</dbReference>
<accession>A0A5J5FAL6</accession>
<name>A0A5J5FAL6_9PEZI</name>
<dbReference type="InterPro" id="IPR002058">
    <property type="entry name" value="PAP_assoc"/>
</dbReference>
<feature type="region of interest" description="Disordered" evidence="8">
    <location>
        <begin position="747"/>
        <end position="780"/>
    </location>
</feature>
<dbReference type="SUPFAM" id="SSF81301">
    <property type="entry name" value="Nucleotidyltransferase"/>
    <property type="match status" value="1"/>
</dbReference>
<feature type="compositionally biased region" description="Low complexity" evidence="8">
    <location>
        <begin position="455"/>
        <end position="467"/>
    </location>
</feature>
<evidence type="ECO:0000256" key="5">
    <source>
        <dbReference type="ARBA" id="ARBA00022679"/>
    </source>
</evidence>
<dbReference type="PANTHER" id="PTHR12271:SF113">
    <property type="entry name" value="POLY(A) RNA POLYMERASE CID11"/>
    <property type="match status" value="1"/>
</dbReference>
<feature type="compositionally biased region" description="Polar residues" evidence="8">
    <location>
        <begin position="1"/>
        <end position="14"/>
    </location>
</feature>
<comment type="cofactor">
    <cofactor evidence="2">
        <name>Mg(2+)</name>
        <dbReference type="ChEBI" id="CHEBI:18420"/>
    </cofactor>
</comment>
<dbReference type="PANTHER" id="PTHR12271">
    <property type="entry name" value="POLY A POLYMERASE CID PAP -RELATED"/>
    <property type="match status" value="1"/>
</dbReference>
<feature type="domain" description="Poly(A) RNA polymerase mitochondrial-like central palm" evidence="10">
    <location>
        <begin position="117"/>
        <end position="248"/>
    </location>
</feature>
<evidence type="ECO:0000259" key="10">
    <source>
        <dbReference type="Pfam" id="PF22600"/>
    </source>
</evidence>
<feature type="compositionally biased region" description="Basic and acidic residues" evidence="8">
    <location>
        <begin position="960"/>
        <end position="970"/>
    </location>
</feature>
<dbReference type="Pfam" id="PF03828">
    <property type="entry name" value="PAP_assoc"/>
    <property type="match status" value="1"/>
</dbReference>
<feature type="region of interest" description="Disordered" evidence="8">
    <location>
        <begin position="865"/>
        <end position="1016"/>
    </location>
</feature>
<dbReference type="EC" id="2.7.7.19" evidence="4"/>
<evidence type="ECO:0000256" key="1">
    <source>
        <dbReference type="ARBA" id="ARBA00001936"/>
    </source>
</evidence>
<evidence type="ECO:0000313" key="12">
    <source>
        <dbReference type="Proteomes" id="UP000326924"/>
    </source>
</evidence>
<comment type="cofactor">
    <cofactor evidence="1">
        <name>Mn(2+)</name>
        <dbReference type="ChEBI" id="CHEBI:29035"/>
    </cofactor>
</comment>
<evidence type="ECO:0000256" key="2">
    <source>
        <dbReference type="ARBA" id="ARBA00001946"/>
    </source>
</evidence>
<feature type="compositionally biased region" description="Polar residues" evidence="8">
    <location>
        <begin position="555"/>
        <end position="571"/>
    </location>
</feature>
<feature type="region of interest" description="Disordered" evidence="8">
    <location>
        <begin position="811"/>
        <end position="852"/>
    </location>
</feature>
<feature type="compositionally biased region" description="Pro residues" evidence="8">
    <location>
        <begin position="750"/>
        <end position="761"/>
    </location>
</feature>
<keyword evidence="6" id="KW-0479">Metal-binding</keyword>
<dbReference type="Pfam" id="PF22600">
    <property type="entry name" value="MTPAP-like_central"/>
    <property type="match status" value="1"/>
</dbReference>
<evidence type="ECO:0000313" key="11">
    <source>
        <dbReference type="EMBL" id="KAA8913891.1"/>
    </source>
</evidence>
<evidence type="ECO:0000256" key="7">
    <source>
        <dbReference type="ARBA" id="ARBA00022842"/>
    </source>
</evidence>
<comment type="similarity">
    <text evidence="3">Belongs to the DNA polymerase type-B-like family.</text>
</comment>
<feature type="region of interest" description="Disordered" evidence="8">
    <location>
        <begin position="627"/>
        <end position="704"/>
    </location>
</feature>
<dbReference type="Proteomes" id="UP000326924">
    <property type="component" value="Unassembled WGS sequence"/>
</dbReference>
<dbReference type="Gene3D" id="3.30.460.10">
    <property type="entry name" value="Beta Polymerase, domain 2"/>
    <property type="match status" value="1"/>
</dbReference>
<keyword evidence="12" id="KW-1185">Reference proteome</keyword>
<dbReference type="GO" id="GO:1990817">
    <property type="term" value="F:poly(A) RNA polymerase activity"/>
    <property type="evidence" value="ECO:0007669"/>
    <property type="project" value="UniProtKB-EC"/>
</dbReference>
<evidence type="ECO:0000256" key="4">
    <source>
        <dbReference type="ARBA" id="ARBA00012388"/>
    </source>
</evidence>
<feature type="compositionally biased region" description="Low complexity" evidence="8">
    <location>
        <begin position="543"/>
        <end position="554"/>
    </location>
</feature>
<dbReference type="CDD" id="cd05402">
    <property type="entry name" value="NT_PAP_TUTase"/>
    <property type="match status" value="1"/>
</dbReference>
<dbReference type="InterPro" id="IPR054708">
    <property type="entry name" value="MTPAP-like_central"/>
</dbReference>
<dbReference type="AlphaFoldDB" id="A0A5J5FAL6"/>
<dbReference type="EMBL" id="VXIS01000011">
    <property type="protein sequence ID" value="KAA8913891.1"/>
    <property type="molecule type" value="Genomic_DNA"/>
</dbReference>
<feature type="region of interest" description="Disordered" evidence="8">
    <location>
        <begin position="1"/>
        <end position="69"/>
    </location>
</feature>
<feature type="compositionally biased region" description="Polar residues" evidence="8">
    <location>
        <begin position="22"/>
        <end position="34"/>
    </location>
</feature>
<feature type="region of interest" description="Disordered" evidence="8">
    <location>
        <begin position="435"/>
        <end position="498"/>
    </location>
</feature>
<feature type="region of interest" description="Disordered" evidence="8">
    <location>
        <begin position="543"/>
        <end position="571"/>
    </location>
</feature>
<feature type="compositionally biased region" description="Low complexity" evidence="8">
    <location>
        <begin position="482"/>
        <end position="494"/>
    </location>
</feature>
<evidence type="ECO:0000259" key="9">
    <source>
        <dbReference type="Pfam" id="PF03828"/>
    </source>
</evidence>
<keyword evidence="7" id="KW-0460">Magnesium</keyword>
<dbReference type="SUPFAM" id="SSF81631">
    <property type="entry name" value="PAP/OAS1 substrate-binding domain"/>
    <property type="match status" value="1"/>
</dbReference>
<feature type="compositionally biased region" description="Low complexity" evidence="8">
    <location>
        <begin position="971"/>
        <end position="990"/>
    </location>
</feature>
<dbReference type="Gene3D" id="1.10.1410.10">
    <property type="match status" value="1"/>
</dbReference>
<dbReference type="OrthoDB" id="2274644at2759"/>
<proteinExistence type="inferred from homology"/>
<organism evidence="11 12">
    <name type="scientific">Sphaerosporella brunnea</name>
    <dbReference type="NCBI Taxonomy" id="1250544"/>
    <lineage>
        <taxon>Eukaryota</taxon>
        <taxon>Fungi</taxon>
        <taxon>Dikarya</taxon>
        <taxon>Ascomycota</taxon>
        <taxon>Pezizomycotina</taxon>
        <taxon>Pezizomycetes</taxon>
        <taxon>Pezizales</taxon>
        <taxon>Pyronemataceae</taxon>
        <taxon>Sphaerosporella</taxon>
    </lineage>
</organism>
<dbReference type="GO" id="GO:0046872">
    <property type="term" value="F:metal ion binding"/>
    <property type="evidence" value="ECO:0007669"/>
    <property type="project" value="UniProtKB-KW"/>
</dbReference>
<keyword evidence="5" id="KW-0808">Transferase</keyword>
<gene>
    <name evidence="11" type="ORF">FN846DRAFT_886308</name>
</gene>
<dbReference type="InterPro" id="IPR043519">
    <property type="entry name" value="NT_sf"/>
</dbReference>
<reference evidence="11 12" key="1">
    <citation type="submission" date="2019-09" db="EMBL/GenBank/DDBJ databases">
        <title>Draft genome of the ectomycorrhizal ascomycete Sphaerosporella brunnea.</title>
        <authorList>
            <consortium name="DOE Joint Genome Institute"/>
            <person name="Benucci G.M."/>
            <person name="Marozzi G."/>
            <person name="Antonielli L."/>
            <person name="Sanchez S."/>
            <person name="Marco P."/>
            <person name="Wang X."/>
            <person name="Falini L.B."/>
            <person name="Barry K."/>
            <person name="Haridas S."/>
            <person name="Lipzen A."/>
            <person name="Labutti K."/>
            <person name="Grigoriev I.V."/>
            <person name="Murat C."/>
            <person name="Martin F."/>
            <person name="Albertini E."/>
            <person name="Donnini D."/>
            <person name="Bonito G."/>
        </authorList>
    </citation>
    <scope>NUCLEOTIDE SEQUENCE [LARGE SCALE GENOMIC DNA]</scope>
    <source>
        <strain evidence="11 12">Sb_GMNB300</strain>
    </source>
</reference>
<evidence type="ECO:0000256" key="6">
    <source>
        <dbReference type="ARBA" id="ARBA00022723"/>
    </source>
</evidence>
<comment type="caution">
    <text evidence="11">The sequence shown here is derived from an EMBL/GenBank/DDBJ whole genome shotgun (WGS) entry which is preliminary data.</text>
</comment>
<evidence type="ECO:0000256" key="3">
    <source>
        <dbReference type="ARBA" id="ARBA00008593"/>
    </source>
</evidence>
<feature type="domain" description="PAP-associated" evidence="9">
    <location>
        <begin position="338"/>
        <end position="392"/>
    </location>
</feature>